<keyword evidence="2" id="KW-1185">Reference proteome</keyword>
<organism evidence="1 2">
    <name type="scientific">Flavobacterium suzhouense</name>
    <dbReference type="NCBI Taxonomy" id="1529638"/>
    <lineage>
        <taxon>Bacteria</taxon>
        <taxon>Pseudomonadati</taxon>
        <taxon>Bacteroidota</taxon>
        <taxon>Flavobacteriia</taxon>
        <taxon>Flavobacteriales</taxon>
        <taxon>Flavobacteriaceae</taxon>
        <taxon>Flavobacterium</taxon>
    </lineage>
</organism>
<proteinExistence type="predicted"/>
<dbReference type="EMBL" id="JBHUMD010000005">
    <property type="protein sequence ID" value="MFD2601335.1"/>
    <property type="molecule type" value="Genomic_DNA"/>
</dbReference>
<dbReference type="Gene3D" id="1.10.490.10">
    <property type="entry name" value="Globins"/>
    <property type="match status" value="1"/>
</dbReference>
<accession>A0ABW5NSF5</accession>
<name>A0ABW5NSF5_9FLAO</name>
<dbReference type="RefSeq" id="WP_379819922.1">
    <property type="nucleotide sequence ID" value="NZ_JBHUMD010000005.1"/>
</dbReference>
<dbReference type="InterPro" id="IPR009050">
    <property type="entry name" value="Globin-like_sf"/>
</dbReference>
<evidence type="ECO:0000313" key="2">
    <source>
        <dbReference type="Proteomes" id="UP001597480"/>
    </source>
</evidence>
<reference evidence="2" key="1">
    <citation type="journal article" date="2019" name="Int. J. Syst. Evol. Microbiol.">
        <title>The Global Catalogue of Microorganisms (GCM) 10K type strain sequencing project: providing services to taxonomists for standard genome sequencing and annotation.</title>
        <authorList>
            <consortium name="The Broad Institute Genomics Platform"/>
            <consortium name="The Broad Institute Genome Sequencing Center for Infectious Disease"/>
            <person name="Wu L."/>
            <person name="Ma J."/>
        </authorList>
    </citation>
    <scope>NUCLEOTIDE SEQUENCE [LARGE SCALE GENOMIC DNA]</scope>
    <source>
        <strain evidence="2">KCTC 42107</strain>
    </source>
</reference>
<dbReference type="InterPro" id="IPR012292">
    <property type="entry name" value="Globin/Proto"/>
</dbReference>
<dbReference type="Proteomes" id="UP001597480">
    <property type="component" value="Unassembled WGS sequence"/>
</dbReference>
<evidence type="ECO:0000313" key="1">
    <source>
        <dbReference type="EMBL" id="MFD2601335.1"/>
    </source>
</evidence>
<gene>
    <name evidence="1" type="ORF">ACFSR3_04640</name>
</gene>
<sequence length="123" mass="14441">MKDIESRTDLEVFTRAFYTRLLNDERVNYIFTDVAKIDVESHLPKITDFWELSMFHTGPYHNNPMHVHMELNDKEQLTNEHFDVWLGHFNDTVDELFEGANAEKIKTRALSIATIMKIKVSAL</sequence>
<dbReference type="CDD" id="cd08916">
    <property type="entry name" value="TrHb3_P"/>
    <property type="match status" value="1"/>
</dbReference>
<dbReference type="SUPFAM" id="SSF46458">
    <property type="entry name" value="Globin-like"/>
    <property type="match status" value="1"/>
</dbReference>
<protein>
    <submittedName>
        <fullName evidence="1">Group III truncated hemoglobin</fullName>
    </submittedName>
</protein>
<comment type="caution">
    <text evidence="1">The sequence shown here is derived from an EMBL/GenBank/DDBJ whole genome shotgun (WGS) entry which is preliminary data.</text>
</comment>